<feature type="chain" id="PRO_5011512149" evidence="3">
    <location>
        <begin position="24"/>
        <end position="390"/>
    </location>
</feature>
<dbReference type="InterPro" id="IPR025380">
    <property type="entry name" value="DUF4369"/>
</dbReference>
<name>A0A1G7UU27_9SPHI</name>
<accession>A0A1G7UU27</accession>
<dbReference type="InterPro" id="IPR017937">
    <property type="entry name" value="Thioredoxin_CS"/>
</dbReference>
<dbReference type="EMBL" id="FNCH01000007">
    <property type="protein sequence ID" value="SDG50828.1"/>
    <property type="molecule type" value="Genomic_DNA"/>
</dbReference>
<feature type="signal peptide" evidence="3">
    <location>
        <begin position="1"/>
        <end position="23"/>
    </location>
</feature>
<dbReference type="InterPro" id="IPR036249">
    <property type="entry name" value="Thioredoxin-like_sf"/>
</dbReference>
<dbReference type="PANTHER" id="PTHR42852:SF13">
    <property type="entry name" value="PROTEIN DIPZ"/>
    <property type="match status" value="1"/>
</dbReference>
<keyword evidence="1" id="KW-0676">Redox-active center</keyword>
<keyword evidence="5" id="KW-0413">Isomerase</keyword>
<gene>
    <name evidence="5" type="ORF">SAMN05421827_107113</name>
</gene>
<dbReference type="RefSeq" id="WP_090499641.1">
    <property type="nucleotide sequence ID" value="NZ_FNCH01000007.1"/>
</dbReference>
<dbReference type="InterPro" id="IPR013766">
    <property type="entry name" value="Thioredoxin_domain"/>
</dbReference>
<dbReference type="InterPro" id="IPR000866">
    <property type="entry name" value="AhpC/TSA"/>
</dbReference>
<protein>
    <submittedName>
        <fullName evidence="5">Thiol-disulfide isomerase or thioredoxin</fullName>
    </submittedName>
</protein>
<proteinExistence type="predicted"/>
<keyword evidence="3" id="KW-0732">Signal</keyword>
<dbReference type="PANTHER" id="PTHR42852">
    <property type="entry name" value="THIOL:DISULFIDE INTERCHANGE PROTEIN DSBE"/>
    <property type="match status" value="1"/>
</dbReference>
<dbReference type="CDD" id="cd02966">
    <property type="entry name" value="TlpA_like_family"/>
    <property type="match status" value="1"/>
</dbReference>
<evidence type="ECO:0000313" key="5">
    <source>
        <dbReference type="EMBL" id="SDG50828.1"/>
    </source>
</evidence>
<dbReference type="STRING" id="405671.SAMN05421827_107113"/>
<reference evidence="6" key="1">
    <citation type="submission" date="2016-10" db="EMBL/GenBank/DDBJ databases">
        <authorList>
            <person name="Varghese N."/>
            <person name="Submissions S."/>
        </authorList>
    </citation>
    <scope>NUCLEOTIDE SEQUENCE [LARGE SCALE GENOMIC DNA]</scope>
    <source>
        <strain evidence="6">DSM 17933</strain>
    </source>
</reference>
<dbReference type="GO" id="GO:0016853">
    <property type="term" value="F:isomerase activity"/>
    <property type="evidence" value="ECO:0007669"/>
    <property type="project" value="UniProtKB-KW"/>
</dbReference>
<dbReference type="SUPFAM" id="SSF52833">
    <property type="entry name" value="Thioredoxin-like"/>
    <property type="match status" value="1"/>
</dbReference>
<dbReference type="Pfam" id="PF00578">
    <property type="entry name" value="AhpC-TSA"/>
    <property type="match status" value="1"/>
</dbReference>
<dbReference type="GO" id="GO:0016491">
    <property type="term" value="F:oxidoreductase activity"/>
    <property type="evidence" value="ECO:0007669"/>
    <property type="project" value="InterPro"/>
</dbReference>
<keyword evidence="2" id="KW-0175">Coiled coil</keyword>
<dbReference type="GO" id="GO:0016209">
    <property type="term" value="F:antioxidant activity"/>
    <property type="evidence" value="ECO:0007669"/>
    <property type="project" value="InterPro"/>
</dbReference>
<dbReference type="PROSITE" id="PS00194">
    <property type="entry name" value="THIOREDOXIN_1"/>
    <property type="match status" value="1"/>
</dbReference>
<evidence type="ECO:0000259" key="4">
    <source>
        <dbReference type="PROSITE" id="PS51352"/>
    </source>
</evidence>
<evidence type="ECO:0000256" key="2">
    <source>
        <dbReference type="SAM" id="Coils"/>
    </source>
</evidence>
<evidence type="ECO:0000313" key="6">
    <source>
        <dbReference type="Proteomes" id="UP000199643"/>
    </source>
</evidence>
<sequence>MKLKIEHLLLLLLFTVFSRQAKAAPLPVTINGTVKGLPDGAHINLVPGATHANEQPVATAVISSGHFLLEGKISEEPRLYYLRIEGVGGQTSLMLQPGKVVVTATAKILGNGDRKYYEFTDVVVKGSESHVLYMQKIAPKNALNALYLTNQEANKEVINKRNEAIAAKDTALVKSITAGPAWKKAMADESQFFKQAQTNLRKIVTDNRDSFWGPLLALDIYSYFTPEDKSLYAELSPAAQKSYYGKIMGDLINPAGFKGQKAPLLVAKNEEGQSAELGILKKGHKYVLVDFWASWCVPCRKSIPDLKKVYADYKDKGLQIVSISIDKKEGDWLKAQQEEKLPWPSFLDHGATANAWKVQAIPAMFLLDEQGKVVLENTSLEEVITKLKSI</sequence>
<dbReference type="Pfam" id="PF14289">
    <property type="entry name" value="DUF4369"/>
    <property type="match status" value="1"/>
</dbReference>
<dbReference type="OrthoDB" id="9794348at2"/>
<keyword evidence="6" id="KW-1185">Reference proteome</keyword>
<dbReference type="InterPro" id="IPR050553">
    <property type="entry name" value="Thioredoxin_ResA/DsbE_sf"/>
</dbReference>
<dbReference type="PROSITE" id="PS51352">
    <property type="entry name" value="THIOREDOXIN_2"/>
    <property type="match status" value="1"/>
</dbReference>
<evidence type="ECO:0000256" key="3">
    <source>
        <dbReference type="SAM" id="SignalP"/>
    </source>
</evidence>
<dbReference type="Gene3D" id="3.40.30.10">
    <property type="entry name" value="Glutaredoxin"/>
    <property type="match status" value="1"/>
</dbReference>
<evidence type="ECO:0000256" key="1">
    <source>
        <dbReference type="ARBA" id="ARBA00023284"/>
    </source>
</evidence>
<dbReference type="AlphaFoldDB" id="A0A1G7UU27"/>
<organism evidence="5 6">
    <name type="scientific">Pedobacter terrae</name>
    <dbReference type="NCBI Taxonomy" id="405671"/>
    <lineage>
        <taxon>Bacteria</taxon>
        <taxon>Pseudomonadati</taxon>
        <taxon>Bacteroidota</taxon>
        <taxon>Sphingobacteriia</taxon>
        <taxon>Sphingobacteriales</taxon>
        <taxon>Sphingobacteriaceae</taxon>
        <taxon>Pedobacter</taxon>
    </lineage>
</organism>
<feature type="domain" description="Thioredoxin" evidence="4">
    <location>
        <begin position="256"/>
        <end position="390"/>
    </location>
</feature>
<feature type="coiled-coil region" evidence="2">
    <location>
        <begin position="143"/>
        <end position="170"/>
    </location>
</feature>
<dbReference type="Proteomes" id="UP000199643">
    <property type="component" value="Unassembled WGS sequence"/>
</dbReference>